<reference evidence="2 3" key="1">
    <citation type="submission" date="2019-02" db="EMBL/GenBank/DDBJ databases">
        <title>Haloarcula mannanilyticum sp. nov., a mannan degrading haloarchaeon isolated from commercial salt.</title>
        <authorList>
            <person name="Enomoto S."/>
            <person name="Shimane Y."/>
            <person name="Kamekura M."/>
            <person name="Ito T."/>
            <person name="Moriya O."/>
            <person name="Ihara K."/>
            <person name="Takahashi-Ando N."/>
            <person name="Fukushima Y."/>
            <person name="Yoshida Y."/>
            <person name="Usama R."/>
            <person name="Takai K."/>
            <person name="Minegishi H."/>
        </authorList>
    </citation>
    <scope>NUCLEOTIDE SEQUENCE [LARGE SCALE GENOMIC DNA]</scope>
    <source>
        <strain evidence="2 3">MD130-1</strain>
    </source>
</reference>
<dbReference type="InterPro" id="IPR014509">
    <property type="entry name" value="YjdF-like"/>
</dbReference>
<organism evidence="2 3">
    <name type="scientific">Haloarcula mannanilytica</name>
    <dbReference type="NCBI Taxonomy" id="2509225"/>
    <lineage>
        <taxon>Archaea</taxon>
        <taxon>Methanobacteriati</taxon>
        <taxon>Methanobacteriota</taxon>
        <taxon>Stenosarchaea group</taxon>
        <taxon>Halobacteria</taxon>
        <taxon>Halobacteriales</taxon>
        <taxon>Haloarculaceae</taxon>
        <taxon>Haloarcula</taxon>
    </lineage>
</organism>
<accession>A0A4C2EKK2</accession>
<sequence length="191" mass="20856">MQLVLLALVGYGIVAGQPKPITNGSVGLLVTFLPAVVQRNYNIALDPWLALWITTAVFLHTLGSAGLYGQVGWWDHLTHAMSASLIAAFGYTTARTIDLHSDEVHIPGRVFFVYIFVVVLSFGVIWELFEFGLDIIATETGVTMPLAQHGLDDTVRDTMFNSLGALLVAAFGQAHLTNVAETLRERLFVID</sequence>
<dbReference type="OrthoDB" id="313603at2157"/>
<keyword evidence="1" id="KW-0812">Transmembrane</keyword>
<evidence type="ECO:0000313" key="2">
    <source>
        <dbReference type="EMBL" id="GCF14856.1"/>
    </source>
</evidence>
<name>A0A4C2EKK2_9EURY</name>
<evidence type="ECO:0008006" key="4">
    <source>
        <dbReference type="Google" id="ProtNLM"/>
    </source>
</evidence>
<evidence type="ECO:0000313" key="3">
    <source>
        <dbReference type="Proteomes" id="UP000304382"/>
    </source>
</evidence>
<feature type="transmembrane region" description="Helical" evidence="1">
    <location>
        <begin position="109"/>
        <end position="129"/>
    </location>
</feature>
<keyword evidence="3" id="KW-1185">Reference proteome</keyword>
<dbReference type="Pfam" id="PF09997">
    <property type="entry name" value="DUF2238"/>
    <property type="match status" value="1"/>
</dbReference>
<comment type="caution">
    <text evidence="2">The sequence shown here is derived from an EMBL/GenBank/DDBJ whole genome shotgun (WGS) entry which is preliminary data.</text>
</comment>
<protein>
    <recommendedName>
        <fullName evidence="4">DUF2238 domain-containing protein</fullName>
    </recommendedName>
</protein>
<evidence type="ECO:0000256" key="1">
    <source>
        <dbReference type="SAM" id="Phobius"/>
    </source>
</evidence>
<proteinExistence type="predicted"/>
<keyword evidence="1" id="KW-1133">Transmembrane helix</keyword>
<dbReference type="Proteomes" id="UP000304382">
    <property type="component" value="Unassembled WGS sequence"/>
</dbReference>
<dbReference type="AlphaFoldDB" id="A0A4C2EKK2"/>
<dbReference type="RefSeq" id="WP_137684589.1">
    <property type="nucleotide sequence ID" value="NZ_BIXZ01000005.1"/>
</dbReference>
<gene>
    <name evidence="2" type="ORF">Harman_27910</name>
</gene>
<dbReference type="EMBL" id="BIXZ01000005">
    <property type="protein sequence ID" value="GCF14856.1"/>
    <property type="molecule type" value="Genomic_DNA"/>
</dbReference>
<feature type="transmembrane region" description="Helical" evidence="1">
    <location>
        <begin position="49"/>
        <end position="68"/>
    </location>
</feature>
<keyword evidence="1" id="KW-0472">Membrane</keyword>